<dbReference type="PANTHER" id="PTHR13748:SF62">
    <property type="entry name" value="COBW DOMAIN-CONTAINING PROTEIN"/>
    <property type="match status" value="1"/>
</dbReference>
<evidence type="ECO:0000259" key="6">
    <source>
        <dbReference type="SMART" id="SM00833"/>
    </source>
</evidence>
<dbReference type="EMBL" id="VXRG01000103">
    <property type="protein sequence ID" value="MXY94179.1"/>
    <property type="molecule type" value="Genomic_DNA"/>
</dbReference>
<dbReference type="InterPro" id="IPR027417">
    <property type="entry name" value="P-loop_NTPase"/>
</dbReference>
<dbReference type="SUPFAM" id="SSF90002">
    <property type="entry name" value="Hypothetical protein YjiA, C-terminal domain"/>
    <property type="match status" value="1"/>
</dbReference>
<comment type="similarity">
    <text evidence="4">Belongs to the SIMIBI class G3E GTPase family. ZNG1 subfamily.</text>
</comment>
<evidence type="ECO:0000256" key="4">
    <source>
        <dbReference type="ARBA" id="ARBA00034320"/>
    </source>
</evidence>
<gene>
    <name evidence="7" type="ORF">F4Y42_12120</name>
</gene>
<dbReference type="GO" id="GO:0005737">
    <property type="term" value="C:cytoplasm"/>
    <property type="evidence" value="ECO:0007669"/>
    <property type="project" value="TreeGrafter"/>
</dbReference>
<name>A0A6B0YW09_9CHLR</name>
<organism evidence="7">
    <name type="scientific">Caldilineaceae bacterium SB0664_bin_27</name>
    <dbReference type="NCBI Taxonomy" id="2605260"/>
    <lineage>
        <taxon>Bacteria</taxon>
        <taxon>Bacillati</taxon>
        <taxon>Chloroflexota</taxon>
        <taxon>Caldilineae</taxon>
        <taxon>Caldilineales</taxon>
        <taxon>Caldilineaceae</taxon>
    </lineage>
</organism>
<dbReference type="PANTHER" id="PTHR13748">
    <property type="entry name" value="COBW-RELATED"/>
    <property type="match status" value="1"/>
</dbReference>
<comment type="catalytic activity">
    <reaction evidence="5">
        <text>GTP + H2O = GDP + phosphate + H(+)</text>
        <dbReference type="Rhea" id="RHEA:19669"/>
        <dbReference type="ChEBI" id="CHEBI:15377"/>
        <dbReference type="ChEBI" id="CHEBI:15378"/>
        <dbReference type="ChEBI" id="CHEBI:37565"/>
        <dbReference type="ChEBI" id="CHEBI:43474"/>
        <dbReference type="ChEBI" id="CHEBI:58189"/>
    </reaction>
    <physiologicalReaction direction="left-to-right" evidence="5">
        <dbReference type="Rhea" id="RHEA:19670"/>
    </physiologicalReaction>
</comment>
<reference evidence="7" key="1">
    <citation type="submission" date="2019-09" db="EMBL/GenBank/DDBJ databases">
        <title>Characterisation of the sponge microbiome using genome-centric metagenomics.</title>
        <authorList>
            <person name="Engelberts J.P."/>
            <person name="Robbins S.J."/>
            <person name="De Goeij J.M."/>
            <person name="Aranda M."/>
            <person name="Bell S.C."/>
            <person name="Webster N.S."/>
        </authorList>
    </citation>
    <scope>NUCLEOTIDE SEQUENCE</scope>
    <source>
        <strain evidence="7">SB0664_bin_27</strain>
    </source>
</reference>
<dbReference type="Pfam" id="PF07683">
    <property type="entry name" value="CobW_C"/>
    <property type="match status" value="1"/>
</dbReference>
<dbReference type="InterPro" id="IPR036627">
    <property type="entry name" value="CobW-likC_sf"/>
</dbReference>
<comment type="caution">
    <text evidence="7">The sequence shown here is derived from an EMBL/GenBank/DDBJ whole genome shotgun (WGS) entry which is preliminary data.</text>
</comment>
<dbReference type="GO" id="GO:0016787">
    <property type="term" value="F:hydrolase activity"/>
    <property type="evidence" value="ECO:0007669"/>
    <property type="project" value="UniProtKB-KW"/>
</dbReference>
<proteinExistence type="inferred from homology"/>
<feature type="domain" description="CobW C-terminal" evidence="6">
    <location>
        <begin position="356"/>
        <end position="449"/>
    </location>
</feature>
<dbReference type="Pfam" id="PF02492">
    <property type="entry name" value="cobW"/>
    <property type="match status" value="1"/>
</dbReference>
<keyword evidence="3" id="KW-0143">Chaperone</keyword>
<keyword evidence="2" id="KW-0378">Hydrolase</keyword>
<evidence type="ECO:0000256" key="5">
    <source>
        <dbReference type="ARBA" id="ARBA00049117"/>
    </source>
</evidence>
<evidence type="ECO:0000256" key="3">
    <source>
        <dbReference type="ARBA" id="ARBA00023186"/>
    </source>
</evidence>
<evidence type="ECO:0000313" key="7">
    <source>
        <dbReference type="EMBL" id="MXY94179.1"/>
    </source>
</evidence>
<evidence type="ECO:0000256" key="2">
    <source>
        <dbReference type="ARBA" id="ARBA00022801"/>
    </source>
</evidence>
<keyword evidence="1" id="KW-0547">Nucleotide-binding</keyword>
<dbReference type="Gene3D" id="3.40.50.300">
    <property type="entry name" value="P-loop containing nucleotide triphosphate hydrolases"/>
    <property type="match status" value="1"/>
</dbReference>
<dbReference type="CDD" id="cd03112">
    <property type="entry name" value="CobW-like"/>
    <property type="match status" value="1"/>
</dbReference>
<dbReference type="InterPro" id="IPR011629">
    <property type="entry name" value="CobW-like_C"/>
</dbReference>
<dbReference type="Gene3D" id="3.30.1220.10">
    <property type="entry name" value="CobW-like, C-terminal domain"/>
    <property type="match status" value="1"/>
</dbReference>
<dbReference type="AlphaFoldDB" id="A0A6B0YW09"/>
<dbReference type="SUPFAM" id="SSF52540">
    <property type="entry name" value="P-loop containing nucleoside triphosphate hydrolases"/>
    <property type="match status" value="1"/>
</dbReference>
<protein>
    <submittedName>
        <fullName evidence="7">GTP-binding protein</fullName>
    </submittedName>
</protein>
<dbReference type="InterPro" id="IPR051316">
    <property type="entry name" value="Zinc-reg_GTPase_activator"/>
</dbReference>
<accession>A0A6B0YW09</accession>
<evidence type="ECO:0000256" key="1">
    <source>
        <dbReference type="ARBA" id="ARBA00022741"/>
    </source>
</evidence>
<dbReference type="InterPro" id="IPR003495">
    <property type="entry name" value="CobW/HypB/UreG_nucleotide-bd"/>
</dbReference>
<dbReference type="SMART" id="SM00833">
    <property type="entry name" value="CobW_C"/>
    <property type="match status" value="1"/>
</dbReference>
<dbReference type="GO" id="GO:0000166">
    <property type="term" value="F:nucleotide binding"/>
    <property type="evidence" value="ECO:0007669"/>
    <property type="project" value="UniProtKB-KW"/>
</dbReference>
<sequence>MNTLEARVPVTVLTGFLGAGKTTLLNRVLTENHGKKIAVIENEFGEIGIDNDLVIGAEEEIFEMNNGCICCTVRGDLIRILGHLMKRRDKFDYIMVETTGMADPGPVAQTFYVDDDMQEKLKLDGIVTVVDAKHIWEHIDDSDEAKEQVAFADVILLNKTDLVAPEDLDRLEARIKSMNSMAKIFRTRDAVVEMDNILNVGGFNLDRALEIDPKFMEPEYPFEWSGIYELNTGKYEWVMGEGPDPVMGAALLPLADNGLAAKEATLMDAVLTFSEDEQAVQAGETLHLGNGQHNQLVLNGNGETVFDFVIQQPGRYMLFTEHHPDEFDAHLCGADAVLTPLETREYKPDHEHDEEVTSVGVTLPGDFDMERLNGWLGQLLREQGQDIFRMKGVLSLRGHDERFVFQGVHMLFDGRPDRPWGNEQRHNKMIFIGRNLDRSALEEGFRACLVS</sequence>